<organism evidence="2 3">
    <name type="scientific">Dactylosporangium darangshiense</name>
    <dbReference type="NCBI Taxonomy" id="579108"/>
    <lineage>
        <taxon>Bacteria</taxon>
        <taxon>Bacillati</taxon>
        <taxon>Actinomycetota</taxon>
        <taxon>Actinomycetes</taxon>
        <taxon>Micromonosporales</taxon>
        <taxon>Micromonosporaceae</taxon>
        <taxon>Dactylosporangium</taxon>
    </lineage>
</organism>
<accession>A0ABP8DSK1</accession>
<keyword evidence="3" id="KW-1185">Reference proteome</keyword>
<comment type="caution">
    <text evidence="2">The sequence shown here is derived from an EMBL/GenBank/DDBJ whole genome shotgun (WGS) entry which is preliminary data.</text>
</comment>
<reference evidence="3" key="1">
    <citation type="journal article" date="2019" name="Int. J. Syst. Evol. Microbiol.">
        <title>The Global Catalogue of Microorganisms (GCM) 10K type strain sequencing project: providing services to taxonomists for standard genome sequencing and annotation.</title>
        <authorList>
            <consortium name="The Broad Institute Genomics Platform"/>
            <consortium name="The Broad Institute Genome Sequencing Center for Infectious Disease"/>
            <person name="Wu L."/>
            <person name="Ma J."/>
        </authorList>
    </citation>
    <scope>NUCLEOTIDE SEQUENCE [LARGE SCALE GENOMIC DNA]</scope>
    <source>
        <strain evidence="3">JCM 17441</strain>
    </source>
</reference>
<evidence type="ECO:0000313" key="3">
    <source>
        <dbReference type="Proteomes" id="UP001500620"/>
    </source>
</evidence>
<name>A0ABP8DSK1_9ACTN</name>
<sequence length="119" mass="13129">MDSVANTEARRRWREQQLAERRKRLHPDVARGDLEGFALVRPDGSLTVEVVHVQWMDNHPAGPDTHVMVSFADGSNVEFPLGVSVVKVRAADVAMVSPEEARQAAPSGWGADADRWDDA</sequence>
<evidence type="ECO:0000256" key="1">
    <source>
        <dbReference type="SAM" id="MobiDB-lite"/>
    </source>
</evidence>
<gene>
    <name evidence="2" type="ORF">GCM10022255_100910</name>
</gene>
<evidence type="ECO:0000313" key="2">
    <source>
        <dbReference type="EMBL" id="GAA4262734.1"/>
    </source>
</evidence>
<dbReference type="EMBL" id="BAABAT010000054">
    <property type="protein sequence ID" value="GAA4262734.1"/>
    <property type="molecule type" value="Genomic_DNA"/>
</dbReference>
<feature type="region of interest" description="Disordered" evidence="1">
    <location>
        <begin position="97"/>
        <end position="119"/>
    </location>
</feature>
<protein>
    <submittedName>
        <fullName evidence="2">Uncharacterized protein</fullName>
    </submittedName>
</protein>
<proteinExistence type="predicted"/>
<dbReference type="Proteomes" id="UP001500620">
    <property type="component" value="Unassembled WGS sequence"/>
</dbReference>